<protein>
    <submittedName>
        <fullName evidence="1">Uncharacterized protein</fullName>
    </submittedName>
</protein>
<proteinExistence type="predicted"/>
<dbReference type="AlphaFoldDB" id="A0AAN8H523"/>
<keyword evidence="2" id="KW-1185">Reference proteome</keyword>
<dbReference type="EMBL" id="JAURVH010001531">
    <property type="protein sequence ID" value="KAK5902959.1"/>
    <property type="molecule type" value="Genomic_DNA"/>
</dbReference>
<sequence length="106" mass="11627">MSDVWPGGQCFAELPGEKGASGGELGASIQPRSECELSPWPRSTVSRLLVFWADAPAREMHLASFQFHVVKVCQSINLLNQSVLVFDLRCSSSVAPELRAARHSWT</sequence>
<evidence type="ECO:0000313" key="2">
    <source>
        <dbReference type="Proteomes" id="UP001331515"/>
    </source>
</evidence>
<comment type="caution">
    <text evidence="1">The sequence shown here is derived from an EMBL/GenBank/DDBJ whole genome shotgun (WGS) entry which is preliminary data.</text>
</comment>
<evidence type="ECO:0000313" key="1">
    <source>
        <dbReference type="EMBL" id="KAK5902959.1"/>
    </source>
</evidence>
<reference evidence="1 2" key="1">
    <citation type="journal article" date="2023" name="Mol. Biol. Evol.">
        <title>Genomics of Secondarily Temperate Adaptation in the Only Non-Antarctic Icefish.</title>
        <authorList>
            <person name="Rivera-Colon A.G."/>
            <person name="Rayamajhi N."/>
            <person name="Minhas B.F."/>
            <person name="Madrigal G."/>
            <person name="Bilyk K.T."/>
            <person name="Yoon V."/>
            <person name="Hune M."/>
            <person name="Gregory S."/>
            <person name="Cheng C.H.C."/>
            <person name="Catchen J.M."/>
        </authorList>
    </citation>
    <scope>NUCLEOTIDE SEQUENCE [LARGE SCALE GENOMIC DNA]</scope>
    <source>
        <tissue evidence="1">White muscle</tissue>
    </source>
</reference>
<gene>
    <name evidence="1" type="ORF">CgunFtcFv8_006781</name>
</gene>
<accession>A0AAN8H523</accession>
<dbReference type="Proteomes" id="UP001331515">
    <property type="component" value="Unassembled WGS sequence"/>
</dbReference>
<name>A0AAN8H523_CHAGU</name>
<organism evidence="1 2">
    <name type="scientific">Champsocephalus gunnari</name>
    <name type="common">Mackerel icefish</name>
    <dbReference type="NCBI Taxonomy" id="52237"/>
    <lineage>
        <taxon>Eukaryota</taxon>
        <taxon>Metazoa</taxon>
        <taxon>Chordata</taxon>
        <taxon>Craniata</taxon>
        <taxon>Vertebrata</taxon>
        <taxon>Euteleostomi</taxon>
        <taxon>Actinopterygii</taxon>
        <taxon>Neopterygii</taxon>
        <taxon>Teleostei</taxon>
        <taxon>Neoteleostei</taxon>
        <taxon>Acanthomorphata</taxon>
        <taxon>Eupercaria</taxon>
        <taxon>Perciformes</taxon>
        <taxon>Notothenioidei</taxon>
        <taxon>Channichthyidae</taxon>
        <taxon>Champsocephalus</taxon>
    </lineage>
</organism>